<dbReference type="AlphaFoldDB" id="A0A7U2I277"/>
<sequence>MAQGQGCLRTPAAWTSTSPQDSGPCRWAHLAWEHIGPLFGRILKAVKSTGYLVGIMSACLQPCWSAMITSRTNPNAGSITRRSSCC</sequence>
<organism evidence="2 3">
    <name type="scientific">Phaeosphaeria nodorum (strain SN15 / ATCC MYA-4574 / FGSC 10173)</name>
    <name type="common">Glume blotch fungus</name>
    <name type="synonym">Parastagonospora nodorum</name>
    <dbReference type="NCBI Taxonomy" id="321614"/>
    <lineage>
        <taxon>Eukaryota</taxon>
        <taxon>Fungi</taxon>
        <taxon>Dikarya</taxon>
        <taxon>Ascomycota</taxon>
        <taxon>Pezizomycotina</taxon>
        <taxon>Dothideomycetes</taxon>
        <taxon>Pleosporomycetidae</taxon>
        <taxon>Pleosporales</taxon>
        <taxon>Pleosporineae</taxon>
        <taxon>Phaeosphaeriaceae</taxon>
        <taxon>Parastagonospora</taxon>
    </lineage>
</organism>
<protein>
    <submittedName>
        <fullName evidence="2">Uncharacterized protein</fullName>
    </submittedName>
</protein>
<evidence type="ECO:0000256" key="1">
    <source>
        <dbReference type="SAM" id="MobiDB-lite"/>
    </source>
</evidence>
<dbReference type="VEuPathDB" id="FungiDB:JI435_415400"/>
<name>A0A7U2I277_PHANO</name>
<evidence type="ECO:0000313" key="2">
    <source>
        <dbReference type="EMBL" id="QRD00606.1"/>
    </source>
</evidence>
<gene>
    <name evidence="2" type="ORF">JI435_415400</name>
</gene>
<reference evidence="3" key="1">
    <citation type="journal article" date="2021" name="BMC Genomics">
        <title>Chromosome-level genome assembly and manually-curated proteome of model necrotroph Parastagonospora nodorum Sn15 reveals a genome-wide trove of candidate effector homologs, and redundancy of virulence-related functions within an accessory chromosome.</title>
        <authorList>
            <person name="Bertazzoni S."/>
            <person name="Jones D.A.B."/>
            <person name="Phan H.T."/>
            <person name="Tan K.-C."/>
            <person name="Hane J.K."/>
        </authorList>
    </citation>
    <scope>NUCLEOTIDE SEQUENCE [LARGE SCALE GENOMIC DNA]</scope>
    <source>
        <strain evidence="3">SN15 / ATCC MYA-4574 / FGSC 10173)</strain>
    </source>
</reference>
<dbReference type="Proteomes" id="UP000663193">
    <property type="component" value="Chromosome 11"/>
</dbReference>
<evidence type="ECO:0000313" key="3">
    <source>
        <dbReference type="Proteomes" id="UP000663193"/>
    </source>
</evidence>
<accession>A0A7U2I277</accession>
<feature type="region of interest" description="Disordered" evidence="1">
    <location>
        <begin position="1"/>
        <end position="23"/>
    </location>
</feature>
<dbReference type="EMBL" id="CP069033">
    <property type="protein sequence ID" value="QRD00606.1"/>
    <property type="molecule type" value="Genomic_DNA"/>
</dbReference>
<keyword evidence="3" id="KW-1185">Reference proteome</keyword>
<proteinExistence type="predicted"/>